<accession>A0A0F9HRD8</accession>
<reference evidence="2" key="1">
    <citation type="journal article" date="2015" name="Nature">
        <title>Complex archaea that bridge the gap between prokaryotes and eukaryotes.</title>
        <authorList>
            <person name="Spang A."/>
            <person name="Saw J.H."/>
            <person name="Jorgensen S.L."/>
            <person name="Zaremba-Niedzwiedzka K."/>
            <person name="Martijn J."/>
            <person name="Lind A.E."/>
            <person name="van Eijk R."/>
            <person name="Schleper C."/>
            <person name="Guy L."/>
            <person name="Ettema T.J."/>
        </authorList>
    </citation>
    <scope>NUCLEOTIDE SEQUENCE</scope>
</reference>
<feature type="region of interest" description="Disordered" evidence="1">
    <location>
        <begin position="1"/>
        <end position="20"/>
    </location>
</feature>
<organism evidence="2">
    <name type="scientific">marine sediment metagenome</name>
    <dbReference type="NCBI Taxonomy" id="412755"/>
    <lineage>
        <taxon>unclassified sequences</taxon>
        <taxon>metagenomes</taxon>
        <taxon>ecological metagenomes</taxon>
    </lineage>
</organism>
<gene>
    <name evidence="2" type="ORF">LCGC14_2031850</name>
</gene>
<feature type="non-terminal residue" evidence="2">
    <location>
        <position position="1"/>
    </location>
</feature>
<protein>
    <submittedName>
        <fullName evidence="2">Uncharacterized protein</fullName>
    </submittedName>
</protein>
<name>A0A0F9HRD8_9ZZZZ</name>
<proteinExistence type="predicted"/>
<comment type="caution">
    <text evidence="2">The sequence shown here is derived from an EMBL/GenBank/DDBJ whole genome shotgun (WGS) entry which is preliminary data.</text>
</comment>
<dbReference type="AlphaFoldDB" id="A0A0F9HRD8"/>
<sequence>VKIGKPRKPRTTGEESQNHHFNGHVQQMAAHTGDYFDDMKRSLKIKAIAKGYPYKTNSFGKAVPTSESEASTVECAWLIDTAHEVASFLGVKLREE</sequence>
<evidence type="ECO:0000313" key="2">
    <source>
        <dbReference type="EMBL" id="KKL77737.1"/>
    </source>
</evidence>
<feature type="compositionally biased region" description="Basic residues" evidence="1">
    <location>
        <begin position="1"/>
        <end position="10"/>
    </location>
</feature>
<evidence type="ECO:0000256" key="1">
    <source>
        <dbReference type="SAM" id="MobiDB-lite"/>
    </source>
</evidence>
<dbReference type="EMBL" id="LAZR01023662">
    <property type="protein sequence ID" value="KKL77737.1"/>
    <property type="molecule type" value="Genomic_DNA"/>
</dbReference>